<comment type="caution">
    <text evidence="1">The sequence shown here is derived from an EMBL/GenBank/DDBJ whole genome shotgun (WGS) entry which is preliminary data.</text>
</comment>
<dbReference type="Proteomes" id="UP000251889">
    <property type="component" value="Unassembled WGS sequence"/>
</dbReference>
<accession>A0A364Y665</accession>
<sequence>MAIPSKEYCEKFYNRTLDMINQFKPDLLYFDDTALPGKFFLEILDTNKAFFEASEELKKLATDYKVTIVFKPE</sequence>
<organism evidence="1 2">
    <name type="scientific">Pseudochryseolinea flava</name>
    <dbReference type="NCBI Taxonomy" id="2059302"/>
    <lineage>
        <taxon>Bacteria</taxon>
        <taxon>Pseudomonadati</taxon>
        <taxon>Bacteroidota</taxon>
        <taxon>Cytophagia</taxon>
        <taxon>Cytophagales</taxon>
        <taxon>Fulvivirgaceae</taxon>
        <taxon>Pseudochryseolinea</taxon>
    </lineage>
</organism>
<protein>
    <submittedName>
        <fullName evidence="1">Uncharacterized protein</fullName>
    </submittedName>
</protein>
<evidence type="ECO:0000313" key="2">
    <source>
        <dbReference type="Proteomes" id="UP000251889"/>
    </source>
</evidence>
<gene>
    <name evidence="1" type="ORF">DQQ10_00255</name>
</gene>
<keyword evidence="2" id="KW-1185">Reference proteome</keyword>
<name>A0A364Y665_9BACT</name>
<reference evidence="1 2" key="1">
    <citation type="submission" date="2018-06" db="EMBL/GenBank/DDBJ databases">
        <title>Chryseolinea flavus sp. nov., a member of the phylum Bacteroidetes isolated from soil.</title>
        <authorList>
            <person name="Li Y."/>
            <person name="Wang J."/>
        </authorList>
    </citation>
    <scope>NUCLEOTIDE SEQUENCE [LARGE SCALE GENOMIC DNA]</scope>
    <source>
        <strain evidence="1 2">SDU1-6</strain>
    </source>
</reference>
<dbReference type="AlphaFoldDB" id="A0A364Y665"/>
<proteinExistence type="predicted"/>
<evidence type="ECO:0000313" key="1">
    <source>
        <dbReference type="EMBL" id="RAW02584.1"/>
    </source>
</evidence>
<dbReference type="EMBL" id="QMFY01000001">
    <property type="protein sequence ID" value="RAW02584.1"/>
    <property type="molecule type" value="Genomic_DNA"/>
</dbReference>